<feature type="transmembrane region" description="Helical" evidence="7">
    <location>
        <begin position="103"/>
        <end position="123"/>
    </location>
</feature>
<comment type="subcellular location">
    <subcellularLocation>
        <location evidence="1 7">Cell membrane</location>
        <topology evidence="1 7">Multi-pass membrane protein</topology>
    </subcellularLocation>
</comment>
<feature type="transmembrane region" description="Helical" evidence="7">
    <location>
        <begin position="135"/>
        <end position="157"/>
    </location>
</feature>
<dbReference type="PROSITE" id="PS50928">
    <property type="entry name" value="ABC_TM1"/>
    <property type="match status" value="1"/>
</dbReference>
<comment type="caution">
    <text evidence="9">The sequence shown here is derived from an EMBL/GenBank/DDBJ whole genome shotgun (WGS) entry which is preliminary data.</text>
</comment>
<keyword evidence="6 7" id="KW-0472">Membrane</keyword>
<dbReference type="Proteomes" id="UP001595755">
    <property type="component" value="Unassembled WGS sequence"/>
</dbReference>
<organism evidence="9 10">
    <name type="scientific">Cohnella boryungensis</name>
    <dbReference type="NCBI Taxonomy" id="768479"/>
    <lineage>
        <taxon>Bacteria</taxon>
        <taxon>Bacillati</taxon>
        <taxon>Bacillota</taxon>
        <taxon>Bacilli</taxon>
        <taxon>Bacillales</taxon>
        <taxon>Paenibacillaceae</taxon>
        <taxon>Cohnella</taxon>
    </lineage>
</organism>
<keyword evidence="2 7" id="KW-0813">Transport</keyword>
<keyword evidence="3" id="KW-1003">Cell membrane</keyword>
<evidence type="ECO:0000313" key="9">
    <source>
        <dbReference type="EMBL" id="MFC4303011.1"/>
    </source>
</evidence>
<dbReference type="Gene3D" id="1.10.3720.10">
    <property type="entry name" value="MetI-like"/>
    <property type="match status" value="1"/>
</dbReference>
<dbReference type="PANTHER" id="PTHR43744">
    <property type="entry name" value="ABC TRANSPORTER PERMEASE PROTEIN MG189-RELATED-RELATED"/>
    <property type="match status" value="1"/>
</dbReference>
<dbReference type="PANTHER" id="PTHR43744:SF12">
    <property type="entry name" value="ABC TRANSPORTER PERMEASE PROTEIN MG189-RELATED"/>
    <property type="match status" value="1"/>
</dbReference>
<evidence type="ECO:0000313" key="10">
    <source>
        <dbReference type="Proteomes" id="UP001595755"/>
    </source>
</evidence>
<reference evidence="10" key="1">
    <citation type="journal article" date="2019" name="Int. J. Syst. Evol. Microbiol.">
        <title>The Global Catalogue of Microorganisms (GCM) 10K type strain sequencing project: providing services to taxonomists for standard genome sequencing and annotation.</title>
        <authorList>
            <consortium name="The Broad Institute Genomics Platform"/>
            <consortium name="The Broad Institute Genome Sequencing Center for Infectious Disease"/>
            <person name="Wu L."/>
            <person name="Ma J."/>
        </authorList>
    </citation>
    <scope>NUCLEOTIDE SEQUENCE [LARGE SCALE GENOMIC DNA]</scope>
    <source>
        <strain evidence="10">CGMCC 4.1641</strain>
    </source>
</reference>
<dbReference type="InterPro" id="IPR000515">
    <property type="entry name" value="MetI-like"/>
</dbReference>
<feature type="transmembrane region" description="Helical" evidence="7">
    <location>
        <begin position="70"/>
        <end position="91"/>
    </location>
</feature>
<dbReference type="EMBL" id="JBHSED010000007">
    <property type="protein sequence ID" value="MFC4303011.1"/>
    <property type="molecule type" value="Genomic_DNA"/>
</dbReference>
<evidence type="ECO:0000256" key="1">
    <source>
        <dbReference type="ARBA" id="ARBA00004651"/>
    </source>
</evidence>
<evidence type="ECO:0000259" key="8">
    <source>
        <dbReference type="PROSITE" id="PS50928"/>
    </source>
</evidence>
<sequence>MNTAARVSSYTVVAFFLAVILVPLFVLGTVSLQNSAGTINPLRLPETYFWSNYPKAIEVGNLVKYFSNSVSVLVMTLSVTLVCSIMAGYALRHGRAWKSDWFFSYFLVGMILPGFAGTIQSFLLLRELSLLNSHLGLAIIQVAGGMALPIFLYLQFFKTVPLEIEEAATIDGCSPVRIFWQVVVPLTLPVTSTCIIIIAINSWNDFFGPLVYLSSPASRTLPIGLMFFKTQYSANWPQLFAASVFVAMPITLLYMFVQRFIIKGLVGGAVKG</sequence>
<feature type="transmembrane region" description="Helical" evidence="7">
    <location>
        <begin position="236"/>
        <end position="257"/>
    </location>
</feature>
<keyword evidence="5 7" id="KW-1133">Transmembrane helix</keyword>
<feature type="transmembrane region" description="Helical" evidence="7">
    <location>
        <begin position="12"/>
        <end position="32"/>
    </location>
</feature>
<keyword evidence="10" id="KW-1185">Reference proteome</keyword>
<evidence type="ECO:0000256" key="4">
    <source>
        <dbReference type="ARBA" id="ARBA00022692"/>
    </source>
</evidence>
<keyword evidence="4 7" id="KW-0812">Transmembrane</keyword>
<dbReference type="InterPro" id="IPR035906">
    <property type="entry name" value="MetI-like_sf"/>
</dbReference>
<evidence type="ECO:0000256" key="2">
    <source>
        <dbReference type="ARBA" id="ARBA00022448"/>
    </source>
</evidence>
<feature type="domain" description="ABC transmembrane type-1" evidence="8">
    <location>
        <begin position="66"/>
        <end position="257"/>
    </location>
</feature>
<proteinExistence type="inferred from homology"/>
<evidence type="ECO:0000256" key="3">
    <source>
        <dbReference type="ARBA" id="ARBA00022475"/>
    </source>
</evidence>
<accession>A0ABV8S667</accession>
<name>A0ABV8S667_9BACL</name>
<dbReference type="SUPFAM" id="SSF161098">
    <property type="entry name" value="MetI-like"/>
    <property type="match status" value="1"/>
</dbReference>
<gene>
    <name evidence="9" type="ORF">ACFO1S_06075</name>
</gene>
<protein>
    <submittedName>
        <fullName evidence="9">Carbohydrate ABC transporter permease</fullName>
    </submittedName>
</protein>
<dbReference type="CDD" id="cd06261">
    <property type="entry name" value="TM_PBP2"/>
    <property type="match status" value="1"/>
</dbReference>
<evidence type="ECO:0000256" key="6">
    <source>
        <dbReference type="ARBA" id="ARBA00023136"/>
    </source>
</evidence>
<evidence type="ECO:0000256" key="7">
    <source>
        <dbReference type="RuleBase" id="RU363032"/>
    </source>
</evidence>
<dbReference type="Pfam" id="PF00528">
    <property type="entry name" value="BPD_transp_1"/>
    <property type="match status" value="1"/>
</dbReference>
<evidence type="ECO:0000256" key="5">
    <source>
        <dbReference type="ARBA" id="ARBA00022989"/>
    </source>
</evidence>
<dbReference type="RefSeq" id="WP_378126420.1">
    <property type="nucleotide sequence ID" value="NZ_JBHSED010000007.1"/>
</dbReference>
<comment type="similarity">
    <text evidence="7">Belongs to the binding-protein-dependent transport system permease family.</text>
</comment>
<feature type="transmembrane region" description="Helical" evidence="7">
    <location>
        <begin position="178"/>
        <end position="200"/>
    </location>
</feature>